<keyword evidence="2" id="KW-1185">Reference proteome</keyword>
<comment type="caution">
    <text evidence="1">The sequence shown here is derived from an EMBL/GenBank/DDBJ whole genome shotgun (WGS) entry which is preliminary data.</text>
</comment>
<proteinExistence type="predicted"/>
<dbReference type="EMBL" id="JAJAWG010000010">
    <property type="protein sequence ID" value="MCB5197160.1"/>
    <property type="molecule type" value="Genomic_DNA"/>
</dbReference>
<dbReference type="RefSeq" id="WP_226764887.1">
    <property type="nucleotide sequence ID" value="NZ_JAJAWG010000010.1"/>
</dbReference>
<accession>A0ABS8BN58</accession>
<sequence>MPSLFSKLLNLEPNAAANPTAVSALAPSNSYIEVHELDVESYISELCQLIAKNKLDTDLRKDYEAQLAQIARHTPLRARTQ</sequence>
<organism evidence="1 2">
    <name type="scientific">Deefgea salmonis</name>
    <dbReference type="NCBI Taxonomy" id="2875502"/>
    <lineage>
        <taxon>Bacteria</taxon>
        <taxon>Pseudomonadati</taxon>
        <taxon>Pseudomonadota</taxon>
        <taxon>Betaproteobacteria</taxon>
        <taxon>Neisseriales</taxon>
        <taxon>Chitinibacteraceae</taxon>
        <taxon>Deefgea</taxon>
    </lineage>
</organism>
<evidence type="ECO:0000313" key="1">
    <source>
        <dbReference type="EMBL" id="MCB5197160.1"/>
    </source>
</evidence>
<gene>
    <name evidence="1" type="ORF">LG219_12870</name>
</gene>
<evidence type="ECO:0000313" key="2">
    <source>
        <dbReference type="Proteomes" id="UP001198034"/>
    </source>
</evidence>
<dbReference type="Proteomes" id="UP001198034">
    <property type="component" value="Unassembled WGS sequence"/>
</dbReference>
<protein>
    <submittedName>
        <fullName evidence="1">Uncharacterized protein</fullName>
    </submittedName>
</protein>
<reference evidence="1 2" key="1">
    <citation type="submission" date="2021-10" db="EMBL/GenBank/DDBJ databases">
        <authorList>
            <person name="Chen M."/>
        </authorList>
    </citation>
    <scope>NUCLEOTIDE SEQUENCE [LARGE SCALE GENOMIC DNA]</scope>
    <source>
        <strain evidence="1 2">H3-26</strain>
    </source>
</reference>
<name>A0ABS8BN58_9NEIS</name>